<comment type="caution">
    <text evidence="2">The sequence shown here is derived from an EMBL/GenBank/DDBJ whole genome shotgun (WGS) entry which is preliminary data.</text>
</comment>
<dbReference type="Proteomes" id="UP000271097">
    <property type="component" value="Unassembled WGS sequence"/>
</dbReference>
<accession>A0A3M4T9G9</accession>
<evidence type="ECO:0000313" key="2">
    <source>
        <dbReference type="EMBL" id="RMR23784.1"/>
    </source>
</evidence>
<dbReference type="AlphaFoldDB" id="A0A3M4T9G9"/>
<name>A0A3M4T9G9_PSEA0</name>
<evidence type="ECO:0000256" key="1">
    <source>
        <dbReference type="SAM" id="MobiDB-lite"/>
    </source>
</evidence>
<gene>
    <name evidence="2" type="ORF">ALP90_100665</name>
</gene>
<sequence length="218" mass="25054">MRRESVRYAIAATWLRSSRSRPRHLMQRSIRCPAAWSTPLCFVWKMAVRVARSWRSSPRLSPTTRLKSWRSRQVTSSADRRNSDMARHYNMLEEDLPSQSDRERDRLRIEKAITEYFNRGGSIQRVEADQRVNDPSFIINAEKTALLKAGTESQKQKKANALSDTELARLLRAHCTAGSSLFSAAASLNQTRKRCEAIARRYQIPFRSAAFGHARARS</sequence>
<organism evidence="2 3">
    <name type="scientific">Pseudomonas amygdali pv. ulmi</name>
    <dbReference type="NCBI Taxonomy" id="251720"/>
    <lineage>
        <taxon>Bacteria</taxon>
        <taxon>Pseudomonadati</taxon>
        <taxon>Pseudomonadota</taxon>
        <taxon>Gammaproteobacteria</taxon>
        <taxon>Pseudomonadales</taxon>
        <taxon>Pseudomonadaceae</taxon>
        <taxon>Pseudomonas</taxon>
        <taxon>Pseudomonas amygdali</taxon>
    </lineage>
</organism>
<proteinExistence type="predicted"/>
<reference evidence="2 3" key="1">
    <citation type="submission" date="2018-08" db="EMBL/GenBank/DDBJ databases">
        <title>Recombination of ecologically and evolutionarily significant loci maintains genetic cohesion in the Pseudomonas syringae species complex.</title>
        <authorList>
            <person name="Dillon M."/>
            <person name="Thakur S."/>
            <person name="Almeida R.N.D."/>
            <person name="Weir B.S."/>
            <person name="Guttman D.S."/>
        </authorList>
    </citation>
    <scope>NUCLEOTIDE SEQUENCE [LARGE SCALE GENOMIC DNA]</scope>
    <source>
        <strain evidence="2 3">ICMP 5931</strain>
    </source>
</reference>
<evidence type="ECO:0000313" key="3">
    <source>
        <dbReference type="Proteomes" id="UP000271097"/>
    </source>
</evidence>
<feature type="region of interest" description="Disordered" evidence="1">
    <location>
        <begin position="58"/>
        <end position="101"/>
    </location>
</feature>
<feature type="compositionally biased region" description="Basic and acidic residues" evidence="1">
    <location>
        <begin position="78"/>
        <end position="91"/>
    </location>
</feature>
<feature type="compositionally biased region" description="Polar residues" evidence="1">
    <location>
        <begin position="58"/>
        <end position="77"/>
    </location>
</feature>
<dbReference type="EMBL" id="RBRS01000056">
    <property type="protein sequence ID" value="RMR23784.1"/>
    <property type="molecule type" value="Genomic_DNA"/>
</dbReference>
<protein>
    <submittedName>
        <fullName evidence="2">Uncharacterized protein</fullName>
    </submittedName>
</protein>